<dbReference type="Pfam" id="PF06445">
    <property type="entry name" value="GyrI-like"/>
    <property type="match status" value="1"/>
</dbReference>
<evidence type="ECO:0000259" key="1">
    <source>
        <dbReference type="SMART" id="SM00871"/>
    </source>
</evidence>
<dbReference type="Proteomes" id="UP001500363">
    <property type="component" value="Unassembled WGS sequence"/>
</dbReference>
<proteinExistence type="predicted"/>
<comment type="caution">
    <text evidence="2">The sequence shown here is derived from an EMBL/GenBank/DDBJ whole genome shotgun (WGS) entry which is preliminary data.</text>
</comment>
<organism evidence="2 3">
    <name type="scientific">Kribbella lupini</name>
    <dbReference type="NCBI Taxonomy" id="291602"/>
    <lineage>
        <taxon>Bacteria</taxon>
        <taxon>Bacillati</taxon>
        <taxon>Actinomycetota</taxon>
        <taxon>Actinomycetes</taxon>
        <taxon>Propionibacteriales</taxon>
        <taxon>Kribbellaceae</taxon>
        <taxon>Kribbella</taxon>
    </lineage>
</organism>
<protein>
    <recommendedName>
        <fullName evidence="1">AraC effector-binding domain-containing protein</fullName>
    </recommendedName>
</protein>
<dbReference type="InterPro" id="IPR010499">
    <property type="entry name" value="AraC_E-bd"/>
</dbReference>
<dbReference type="SUPFAM" id="SSF55136">
    <property type="entry name" value="Probable bacterial effector-binding domain"/>
    <property type="match status" value="1"/>
</dbReference>
<sequence length="153" mass="16838">MRTETRATTEQATAVRRATLDQGQPAGWFPRAFGEVADYLHRHGIAPYGYPFARCHRVADGRFEVEAGFPVAVPIDGNGTIEPSSLPRGQVLAVWHVGAHETVGTAYRAVDEWLRNESAASTGDPWEVYHDLPTGDPLRRRTEILQPITFAGA</sequence>
<reference evidence="2 3" key="1">
    <citation type="journal article" date="2019" name="Int. J. Syst. Evol. Microbiol.">
        <title>The Global Catalogue of Microorganisms (GCM) 10K type strain sequencing project: providing services to taxonomists for standard genome sequencing and annotation.</title>
        <authorList>
            <consortium name="The Broad Institute Genomics Platform"/>
            <consortium name="The Broad Institute Genome Sequencing Center for Infectious Disease"/>
            <person name="Wu L."/>
            <person name="Ma J."/>
        </authorList>
    </citation>
    <scope>NUCLEOTIDE SEQUENCE [LARGE SCALE GENOMIC DNA]</scope>
    <source>
        <strain evidence="2 3">JCM 14303</strain>
    </source>
</reference>
<name>A0ABN2AKW8_9ACTN</name>
<dbReference type="EMBL" id="BAAANC010000001">
    <property type="protein sequence ID" value="GAA1521455.1"/>
    <property type="molecule type" value="Genomic_DNA"/>
</dbReference>
<dbReference type="RefSeq" id="WP_344172915.1">
    <property type="nucleotide sequence ID" value="NZ_BAAANC010000001.1"/>
</dbReference>
<evidence type="ECO:0000313" key="3">
    <source>
        <dbReference type="Proteomes" id="UP001500363"/>
    </source>
</evidence>
<gene>
    <name evidence="2" type="ORF">GCM10009741_23110</name>
</gene>
<evidence type="ECO:0000313" key="2">
    <source>
        <dbReference type="EMBL" id="GAA1521455.1"/>
    </source>
</evidence>
<dbReference type="SMART" id="SM00871">
    <property type="entry name" value="AraC_E_bind"/>
    <property type="match status" value="1"/>
</dbReference>
<accession>A0ABN2AKW8</accession>
<dbReference type="InterPro" id="IPR029442">
    <property type="entry name" value="GyrI-like"/>
</dbReference>
<keyword evidence="3" id="KW-1185">Reference proteome</keyword>
<dbReference type="InterPro" id="IPR011256">
    <property type="entry name" value="Reg_factor_effector_dom_sf"/>
</dbReference>
<feature type="domain" description="AraC effector-binding" evidence="1">
    <location>
        <begin position="1"/>
        <end position="149"/>
    </location>
</feature>
<dbReference type="Gene3D" id="3.20.80.10">
    <property type="entry name" value="Regulatory factor, effector binding domain"/>
    <property type="match status" value="1"/>
</dbReference>